<keyword evidence="2" id="KW-1185">Reference proteome</keyword>
<accession>B6IJ85</accession>
<gene>
    <name evidence="1" type="ORF">CBG27640</name>
    <name evidence="1" type="ORF">CBG_27640</name>
</gene>
<dbReference type="RefSeq" id="XP_045099480.1">
    <property type="nucleotide sequence ID" value="XM_045239472.1"/>
</dbReference>
<protein>
    <submittedName>
        <fullName evidence="1">Protein CBG27640</fullName>
    </submittedName>
</protein>
<dbReference type="GeneID" id="68919090"/>
<dbReference type="EMBL" id="HE600983">
    <property type="protein sequence ID" value="CAR99919.1"/>
    <property type="molecule type" value="Genomic_DNA"/>
</dbReference>
<name>B6IJ85_CAEBR</name>
<dbReference type="InParanoid" id="B6IJ85"/>
<evidence type="ECO:0000313" key="2">
    <source>
        <dbReference type="Proteomes" id="UP000008549"/>
    </source>
</evidence>
<dbReference type="Proteomes" id="UP000008549">
    <property type="component" value="Unassembled WGS sequence"/>
</dbReference>
<dbReference type="AlphaFoldDB" id="B6IJ85"/>
<reference evidence="1 2" key="2">
    <citation type="journal article" date="2011" name="PLoS Genet.">
        <title>Caenorhabditis briggsae recombinant inbred line genotypes reveal inter-strain incompatibility and the evolution of recombination.</title>
        <authorList>
            <person name="Ross J.A."/>
            <person name="Koboldt D.C."/>
            <person name="Staisch J.E."/>
            <person name="Chamberlin H.M."/>
            <person name="Gupta B.P."/>
            <person name="Miller R.D."/>
            <person name="Baird S.E."/>
            <person name="Haag E.S."/>
        </authorList>
    </citation>
    <scope>NUCLEOTIDE SEQUENCE [LARGE SCALE GENOMIC DNA]</scope>
    <source>
        <strain evidence="1 2">AF16</strain>
    </source>
</reference>
<dbReference type="CTD" id="68919090"/>
<sequence length="36" mass="4436">MECVYLKNYIVHFPSHICFWKQNRVRKELQLGTQPE</sequence>
<dbReference type="HOGENOM" id="CLU_3360201_0_0_1"/>
<evidence type="ECO:0000313" key="1">
    <source>
        <dbReference type="EMBL" id="CAR99919.1"/>
    </source>
</evidence>
<reference evidence="1 2" key="1">
    <citation type="journal article" date="2003" name="PLoS Biol.">
        <title>The genome sequence of Caenorhabditis briggsae: a platform for comparative genomics.</title>
        <authorList>
            <person name="Stein L.D."/>
            <person name="Bao Z."/>
            <person name="Blasiar D."/>
            <person name="Blumenthal T."/>
            <person name="Brent M.R."/>
            <person name="Chen N."/>
            <person name="Chinwalla A."/>
            <person name="Clarke L."/>
            <person name="Clee C."/>
            <person name="Coghlan A."/>
            <person name="Coulson A."/>
            <person name="D'Eustachio P."/>
            <person name="Fitch D.H."/>
            <person name="Fulton L.A."/>
            <person name="Fulton R.E."/>
            <person name="Griffiths-Jones S."/>
            <person name="Harris T.W."/>
            <person name="Hillier L.W."/>
            <person name="Kamath R."/>
            <person name="Kuwabara P.E."/>
            <person name="Mardis E.R."/>
            <person name="Marra M.A."/>
            <person name="Miner T.L."/>
            <person name="Minx P."/>
            <person name="Mullikin J.C."/>
            <person name="Plumb R.W."/>
            <person name="Rogers J."/>
            <person name="Schein J.E."/>
            <person name="Sohrmann M."/>
            <person name="Spieth J."/>
            <person name="Stajich J.E."/>
            <person name="Wei C."/>
            <person name="Willey D."/>
            <person name="Wilson R.K."/>
            <person name="Durbin R."/>
            <person name="Waterston R.H."/>
        </authorList>
    </citation>
    <scope>NUCLEOTIDE SEQUENCE [LARGE SCALE GENOMIC DNA]</scope>
    <source>
        <strain evidence="1 2">AF16</strain>
    </source>
</reference>
<organism evidence="1 2">
    <name type="scientific">Caenorhabditis briggsae</name>
    <dbReference type="NCBI Taxonomy" id="6238"/>
    <lineage>
        <taxon>Eukaryota</taxon>
        <taxon>Metazoa</taxon>
        <taxon>Ecdysozoa</taxon>
        <taxon>Nematoda</taxon>
        <taxon>Chromadorea</taxon>
        <taxon>Rhabditida</taxon>
        <taxon>Rhabditina</taxon>
        <taxon>Rhabditomorpha</taxon>
        <taxon>Rhabditoidea</taxon>
        <taxon>Rhabditidae</taxon>
        <taxon>Peloderinae</taxon>
        <taxon>Caenorhabditis</taxon>
    </lineage>
</organism>
<proteinExistence type="predicted"/>
<dbReference type="KEGG" id="cbr:CBG_27640"/>